<dbReference type="Pfam" id="PF00710">
    <property type="entry name" value="Asparaginase"/>
    <property type="match status" value="1"/>
</dbReference>
<dbReference type="CDD" id="cd08964">
    <property type="entry name" value="L-asparaginase_II"/>
    <property type="match status" value="1"/>
</dbReference>
<dbReference type="InterPro" id="IPR004550">
    <property type="entry name" value="AsnASE_II"/>
</dbReference>
<dbReference type="SMART" id="SM00870">
    <property type="entry name" value="Asparaginase"/>
    <property type="match status" value="1"/>
</dbReference>
<comment type="caution">
    <text evidence="8">The sequence shown here is derived from an EMBL/GenBank/DDBJ whole genome shotgun (WGS) entry which is preliminary data.</text>
</comment>
<dbReference type="InterPro" id="IPR027473">
    <property type="entry name" value="L-asparaginase_C"/>
</dbReference>
<dbReference type="Gene3D" id="3.40.50.40">
    <property type="match status" value="1"/>
</dbReference>
<dbReference type="Proteomes" id="UP001165395">
    <property type="component" value="Unassembled WGS sequence"/>
</dbReference>
<evidence type="ECO:0000259" key="7">
    <source>
        <dbReference type="Pfam" id="PF17763"/>
    </source>
</evidence>
<dbReference type="PROSITE" id="PS51732">
    <property type="entry name" value="ASN_GLN_ASE_3"/>
    <property type="match status" value="1"/>
</dbReference>
<reference evidence="8" key="1">
    <citation type="submission" date="2021-10" db="EMBL/GenBank/DDBJ databases">
        <title>The complete genome sequence of Leeia sp. TBRC 13508.</title>
        <authorList>
            <person name="Charoenyingcharoen P."/>
            <person name="Yukphan P."/>
        </authorList>
    </citation>
    <scope>NUCLEOTIDE SEQUENCE</scope>
    <source>
        <strain evidence="8">TBRC 13508</strain>
    </source>
</reference>
<feature type="domain" description="Asparaginase/glutaminase C-terminal" evidence="7">
    <location>
        <begin position="221"/>
        <end position="329"/>
    </location>
</feature>
<feature type="active site" evidence="4">
    <location>
        <position position="101"/>
    </location>
</feature>
<evidence type="ECO:0000256" key="3">
    <source>
        <dbReference type="PROSITE-ProRule" id="PRU10099"/>
    </source>
</evidence>
<dbReference type="SUPFAM" id="SSF53774">
    <property type="entry name" value="Glutaminase/Asparaginase"/>
    <property type="match status" value="1"/>
</dbReference>
<keyword evidence="2" id="KW-0378">Hydrolase</keyword>
<evidence type="ECO:0000256" key="4">
    <source>
        <dbReference type="PROSITE-ProRule" id="PRU10100"/>
    </source>
</evidence>
<evidence type="ECO:0000259" key="6">
    <source>
        <dbReference type="Pfam" id="PF00710"/>
    </source>
</evidence>
<comment type="similarity">
    <text evidence="1 5">Belongs to the asparaginase 1 family.</text>
</comment>
<keyword evidence="9" id="KW-1185">Reference proteome</keyword>
<dbReference type="PROSITE" id="PS00144">
    <property type="entry name" value="ASN_GLN_ASE_1"/>
    <property type="match status" value="1"/>
</dbReference>
<dbReference type="PIRSF" id="PIRSF001220">
    <property type="entry name" value="L-ASNase_gatD"/>
    <property type="match status" value="1"/>
</dbReference>
<dbReference type="InterPro" id="IPR027474">
    <property type="entry name" value="L-asparaginase_N"/>
</dbReference>
<dbReference type="PANTHER" id="PTHR11707:SF28">
    <property type="entry name" value="60 KDA LYSOPHOSPHOLIPASE"/>
    <property type="match status" value="1"/>
</dbReference>
<evidence type="ECO:0000313" key="9">
    <source>
        <dbReference type="Proteomes" id="UP001165395"/>
    </source>
</evidence>
<evidence type="ECO:0000313" key="8">
    <source>
        <dbReference type="EMBL" id="MCB6182800.1"/>
    </source>
</evidence>
<evidence type="ECO:0000256" key="2">
    <source>
        <dbReference type="ARBA" id="ARBA00022801"/>
    </source>
</evidence>
<proteinExistence type="inferred from homology"/>
<dbReference type="InterPro" id="IPR037152">
    <property type="entry name" value="L-asparaginase_N_sf"/>
</dbReference>
<feature type="active site" evidence="3">
    <location>
        <position position="21"/>
    </location>
</feature>
<dbReference type="InterPro" id="IPR020827">
    <property type="entry name" value="Asparaginase/glutaminase_AS1"/>
</dbReference>
<gene>
    <name evidence="8" type="ORF">LIN78_04455</name>
</gene>
<evidence type="ECO:0000256" key="5">
    <source>
        <dbReference type="RuleBase" id="RU004456"/>
    </source>
</evidence>
<accession>A0ABS8D3N9</accession>
<dbReference type="PRINTS" id="PR00139">
    <property type="entry name" value="ASNGLNASE"/>
</dbReference>
<dbReference type="PROSITE" id="PS00917">
    <property type="entry name" value="ASN_GLN_ASE_2"/>
    <property type="match status" value="1"/>
</dbReference>
<feature type="domain" description="L-asparaginase N-terminal" evidence="6">
    <location>
        <begin position="12"/>
        <end position="205"/>
    </location>
</feature>
<organism evidence="8 9">
    <name type="scientific">Leeia speluncae</name>
    <dbReference type="NCBI Taxonomy" id="2884804"/>
    <lineage>
        <taxon>Bacteria</taxon>
        <taxon>Pseudomonadati</taxon>
        <taxon>Pseudomonadota</taxon>
        <taxon>Betaproteobacteria</taxon>
        <taxon>Neisseriales</taxon>
        <taxon>Leeiaceae</taxon>
        <taxon>Leeia</taxon>
    </lineage>
</organism>
<name>A0ABS8D3N9_9NEIS</name>
<dbReference type="PIRSF" id="PIRSF500176">
    <property type="entry name" value="L_ASNase"/>
    <property type="match status" value="1"/>
</dbReference>
<dbReference type="InterPro" id="IPR036152">
    <property type="entry name" value="Asp/glu_Ase-like_sf"/>
</dbReference>
<dbReference type="InterPro" id="IPR027475">
    <property type="entry name" value="Asparaginase/glutaminase_AS2"/>
</dbReference>
<dbReference type="PANTHER" id="PTHR11707">
    <property type="entry name" value="L-ASPARAGINASE"/>
    <property type="match status" value="1"/>
</dbReference>
<dbReference type="InterPro" id="IPR040919">
    <property type="entry name" value="Asparaginase_C"/>
</dbReference>
<dbReference type="EMBL" id="JAJBZT010000002">
    <property type="protein sequence ID" value="MCB6182800.1"/>
    <property type="molecule type" value="Genomic_DNA"/>
</dbReference>
<evidence type="ECO:0000256" key="1">
    <source>
        <dbReference type="ARBA" id="ARBA00010518"/>
    </source>
</evidence>
<dbReference type="NCBIfam" id="TIGR00520">
    <property type="entry name" value="asnASE_II"/>
    <property type="match status" value="1"/>
</dbReference>
<sequence>MPPWRINMSLPNIALVATGGTIAGQAASAGEAVKYQPGALDVGVLLAAVPGVDALANLQAEQIFAIDSAHITVAHWLQLAKRVEALLADDTVDGVLVLHGTDTMEETAFFLQSVLSSDKPVVLTGAMRPATALSADGPMNMLHAVSVAANPASRGKGVLVVFGDAILSARGLQKRDAVPAAFDADRYGRLGMVAGADVFYYQQPARARGGLMPTGDVLPAVNLLYAYADMPASLVLAAAEGAKGLVLAGLGNGNLRPDWLAAVSELIARGVKVVRASRVPNGTVVHNRTYEDDALGLLSGDNHTPPQARVLLMLGIAAGLDNKGLQGLFDQR</sequence>
<dbReference type="Pfam" id="PF17763">
    <property type="entry name" value="Asparaginase_C"/>
    <property type="match status" value="1"/>
</dbReference>
<dbReference type="Gene3D" id="3.40.50.1170">
    <property type="entry name" value="L-asparaginase, N-terminal domain"/>
    <property type="match status" value="1"/>
</dbReference>
<protein>
    <submittedName>
        <fullName evidence="8">Asparaginase</fullName>
    </submittedName>
</protein>
<dbReference type="InterPro" id="IPR006034">
    <property type="entry name" value="Asparaginase/glutaminase-like"/>
</dbReference>
<dbReference type="SFLD" id="SFLDS00057">
    <property type="entry name" value="Glutaminase/Asparaginase"/>
    <property type="match status" value="1"/>
</dbReference>